<dbReference type="OrthoDB" id="10251155at2759"/>
<protein>
    <submittedName>
        <fullName evidence="2">Uncharacterized protein</fullName>
    </submittedName>
</protein>
<dbReference type="VEuPathDB" id="FungiDB:P175DRAFT_0560600"/>
<reference evidence="2 3" key="1">
    <citation type="journal article" date="2018" name="Proc. Natl. Acad. Sci. U.S.A.">
        <title>Linking secondary metabolites to gene clusters through genome sequencing of six diverse Aspergillus species.</title>
        <authorList>
            <person name="Kaerboelling I."/>
            <person name="Vesth T.C."/>
            <person name="Frisvad J.C."/>
            <person name="Nybo J.L."/>
            <person name="Theobald S."/>
            <person name="Kuo A."/>
            <person name="Bowyer P."/>
            <person name="Matsuda Y."/>
            <person name="Mondo S."/>
            <person name="Lyhne E.K."/>
            <person name="Kogle M.E."/>
            <person name="Clum A."/>
            <person name="Lipzen A."/>
            <person name="Salamov A."/>
            <person name="Ngan C.Y."/>
            <person name="Daum C."/>
            <person name="Chiniquy J."/>
            <person name="Barry K."/>
            <person name="LaButti K."/>
            <person name="Haridas S."/>
            <person name="Simmons B.A."/>
            <person name="Magnuson J.K."/>
            <person name="Mortensen U.H."/>
            <person name="Larsen T.O."/>
            <person name="Grigoriev I.V."/>
            <person name="Baker S.E."/>
            <person name="Andersen M.R."/>
        </authorList>
    </citation>
    <scope>NUCLEOTIDE SEQUENCE [LARGE SCALE GENOMIC DNA]</scope>
    <source>
        <strain evidence="2 3">IBT 24754</strain>
    </source>
</reference>
<sequence>MAEVNMEPATANRGHITKPDPLENTYVYDRSEFAEGSFLVFTTAITAPARAPTSPAFGHEAVSDRIRGWSVDAERNQPYVKKLTNVDGSSWGNGELDMASLPWDVSLHTARNEDDSHRTRYGRRAMFTLAWILGGLLLALDSQRDGDGVTTEIARRWIIAGEIGVGDTVWRDIVYPGSRQAACEGISEESLRWDCRIAWGEELTSVASGHRSMKL</sequence>
<dbReference type="Proteomes" id="UP000244073">
    <property type="component" value="Unassembled WGS sequence"/>
</dbReference>
<accession>A0A2T5LNQ5</accession>
<proteinExistence type="predicted"/>
<dbReference type="EMBL" id="MSFN02000009">
    <property type="protein sequence ID" value="PTU17920.1"/>
    <property type="molecule type" value="Genomic_DNA"/>
</dbReference>
<feature type="region of interest" description="Disordered" evidence="1">
    <location>
        <begin position="1"/>
        <end position="21"/>
    </location>
</feature>
<dbReference type="RefSeq" id="XP_040749312.1">
    <property type="nucleotide sequence ID" value="XM_040900995.1"/>
</dbReference>
<dbReference type="GeneID" id="63817879"/>
<evidence type="ECO:0000256" key="1">
    <source>
        <dbReference type="SAM" id="MobiDB-lite"/>
    </source>
</evidence>
<gene>
    <name evidence="2" type="ORF">P175DRAFT_0560600</name>
</gene>
<name>A0A2T5LNQ5_9EURO</name>
<comment type="caution">
    <text evidence="2">The sequence shown here is derived from an EMBL/GenBank/DDBJ whole genome shotgun (WGS) entry which is preliminary data.</text>
</comment>
<evidence type="ECO:0000313" key="3">
    <source>
        <dbReference type="Proteomes" id="UP000244073"/>
    </source>
</evidence>
<organism evidence="2 3">
    <name type="scientific">Aspergillus ochraceoroseus IBT 24754</name>
    <dbReference type="NCBI Taxonomy" id="1392256"/>
    <lineage>
        <taxon>Eukaryota</taxon>
        <taxon>Fungi</taxon>
        <taxon>Dikarya</taxon>
        <taxon>Ascomycota</taxon>
        <taxon>Pezizomycotina</taxon>
        <taxon>Eurotiomycetes</taxon>
        <taxon>Eurotiomycetidae</taxon>
        <taxon>Eurotiales</taxon>
        <taxon>Aspergillaceae</taxon>
        <taxon>Aspergillus</taxon>
        <taxon>Aspergillus subgen. Nidulantes</taxon>
    </lineage>
</organism>
<evidence type="ECO:0000313" key="2">
    <source>
        <dbReference type="EMBL" id="PTU17920.1"/>
    </source>
</evidence>
<dbReference type="AlphaFoldDB" id="A0A2T5LNQ5"/>